<evidence type="ECO:0000256" key="8">
    <source>
        <dbReference type="ARBA" id="ARBA00023004"/>
    </source>
</evidence>
<evidence type="ECO:0000256" key="7">
    <source>
        <dbReference type="ARBA" id="ARBA00023002"/>
    </source>
</evidence>
<dbReference type="InterPro" id="IPR050651">
    <property type="entry name" value="Plant_Cytochrome_P450_Monoox"/>
</dbReference>
<comment type="similarity">
    <text evidence="2">Belongs to the cytochrome P450 family.</text>
</comment>
<dbReference type="GO" id="GO:0016705">
    <property type="term" value="F:oxidoreductase activity, acting on paired donors, with incorporation or reduction of molecular oxygen"/>
    <property type="evidence" value="ECO:0007669"/>
    <property type="project" value="InterPro"/>
</dbReference>
<dbReference type="InterPro" id="IPR036396">
    <property type="entry name" value="Cyt_P450_sf"/>
</dbReference>
<comment type="subcellular location">
    <subcellularLocation>
        <location evidence="1">Membrane</location>
        <topology evidence="1">Single-pass membrane protein</topology>
    </subcellularLocation>
</comment>
<evidence type="ECO:0000256" key="2">
    <source>
        <dbReference type="ARBA" id="ARBA00010617"/>
    </source>
</evidence>
<evidence type="ECO:0000256" key="10">
    <source>
        <dbReference type="ARBA" id="ARBA00023136"/>
    </source>
</evidence>
<dbReference type="Gene3D" id="1.10.630.10">
    <property type="entry name" value="Cytochrome P450"/>
    <property type="match status" value="2"/>
</dbReference>
<keyword evidence="9" id="KW-0503">Monooxygenase</keyword>
<dbReference type="GO" id="GO:0004497">
    <property type="term" value="F:monooxygenase activity"/>
    <property type="evidence" value="ECO:0007669"/>
    <property type="project" value="UniProtKB-KW"/>
</dbReference>
<keyword evidence="6 11" id="KW-1133">Transmembrane helix</keyword>
<dbReference type="GO" id="GO:0005506">
    <property type="term" value="F:iron ion binding"/>
    <property type="evidence" value="ECO:0007669"/>
    <property type="project" value="InterPro"/>
</dbReference>
<dbReference type="GO" id="GO:0016020">
    <property type="term" value="C:membrane"/>
    <property type="evidence" value="ECO:0007669"/>
    <property type="project" value="UniProtKB-SubCell"/>
</dbReference>
<evidence type="ECO:0000313" key="12">
    <source>
        <dbReference type="EMBL" id="MBA0859915.1"/>
    </source>
</evidence>
<evidence type="ECO:0000256" key="9">
    <source>
        <dbReference type="ARBA" id="ARBA00023033"/>
    </source>
</evidence>
<dbReference type="InterPro" id="IPR002401">
    <property type="entry name" value="Cyt_P450_E_grp-I"/>
</dbReference>
<dbReference type="InterPro" id="IPR001128">
    <property type="entry name" value="Cyt_P450"/>
</dbReference>
<sequence length="344" mass="39694">MNQNMEEATIFYSSLALIFLFLGFKFLFQSKPRHENFPPSLLSLPIIDHLHLLINPSLHRPFLELSKKLGPVFSLQLVSRLAVVVSSLSLVEECFTKNDIVLANRPNLLLSKHLCYNYTTLITAPYGDYWRNLCRICTIEIFSPNRINKFHGIRKDEMRRLFLKLSCNSHEVFAKVELKSMFVDLTFNNLMRMMAEKRYYGEDVTDDSEAKEFRELIAEVVENGGVLLLVGTDTSAITVEWAMSNLLNNLEVLNKAKEEIDAQVGEERWVRCVRQHHCVNQCMGYPTSFKSDRFEIEGKDHGHKYLPFGDEEIDMTEGKGITMPKVEPLKVMCKARAILDKDLY</sequence>
<evidence type="ECO:0000256" key="6">
    <source>
        <dbReference type="ARBA" id="ARBA00022989"/>
    </source>
</evidence>
<evidence type="ECO:0000256" key="5">
    <source>
        <dbReference type="ARBA" id="ARBA00022723"/>
    </source>
</evidence>
<keyword evidence="5" id="KW-0479">Metal-binding</keyword>
<dbReference type="AlphaFoldDB" id="A0A7J9LM56"/>
<accession>A0A7J9LM56</accession>
<keyword evidence="10 11" id="KW-0472">Membrane</keyword>
<keyword evidence="7" id="KW-0560">Oxidoreductase</keyword>
<evidence type="ECO:0000256" key="3">
    <source>
        <dbReference type="ARBA" id="ARBA00022617"/>
    </source>
</evidence>
<dbReference type="SUPFAM" id="SSF48264">
    <property type="entry name" value="Cytochrome P450"/>
    <property type="match status" value="1"/>
</dbReference>
<dbReference type="PANTHER" id="PTHR47947">
    <property type="entry name" value="CYTOCHROME P450 82C3-RELATED"/>
    <property type="match status" value="1"/>
</dbReference>
<dbReference type="OrthoDB" id="963958at2759"/>
<evidence type="ECO:0000256" key="1">
    <source>
        <dbReference type="ARBA" id="ARBA00004167"/>
    </source>
</evidence>
<feature type="transmembrane region" description="Helical" evidence="11">
    <location>
        <begin position="9"/>
        <end position="28"/>
    </location>
</feature>
<evidence type="ECO:0008006" key="14">
    <source>
        <dbReference type="Google" id="ProtNLM"/>
    </source>
</evidence>
<organism evidence="12 13">
    <name type="scientific">Gossypium schwendimanii</name>
    <name type="common">Cotton</name>
    <dbReference type="NCBI Taxonomy" id="34291"/>
    <lineage>
        <taxon>Eukaryota</taxon>
        <taxon>Viridiplantae</taxon>
        <taxon>Streptophyta</taxon>
        <taxon>Embryophyta</taxon>
        <taxon>Tracheophyta</taxon>
        <taxon>Spermatophyta</taxon>
        <taxon>Magnoliopsida</taxon>
        <taxon>eudicotyledons</taxon>
        <taxon>Gunneridae</taxon>
        <taxon>Pentapetalae</taxon>
        <taxon>rosids</taxon>
        <taxon>malvids</taxon>
        <taxon>Malvales</taxon>
        <taxon>Malvaceae</taxon>
        <taxon>Malvoideae</taxon>
        <taxon>Gossypium</taxon>
    </lineage>
</organism>
<gene>
    <name evidence="12" type="ORF">Goshw_012007</name>
</gene>
<reference evidence="12 13" key="1">
    <citation type="journal article" date="2019" name="Genome Biol. Evol.">
        <title>Insights into the evolution of the New World diploid cottons (Gossypium, subgenus Houzingenia) based on genome sequencing.</title>
        <authorList>
            <person name="Grover C.E."/>
            <person name="Arick M.A. 2nd"/>
            <person name="Thrash A."/>
            <person name="Conover J.L."/>
            <person name="Sanders W.S."/>
            <person name="Peterson D.G."/>
            <person name="Frelichowski J.E."/>
            <person name="Scheffler J.A."/>
            <person name="Scheffler B.E."/>
            <person name="Wendel J.F."/>
        </authorList>
    </citation>
    <scope>NUCLEOTIDE SEQUENCE [LARGE SCALE GENOMIC DNA]</scope>
    <source>
        <strain evidence="12">1</strain>
        <tissue evidence="12">Leaf</tissue>
    </source>
</reference>
<dbReference type="PANTHER" id="PTHR47947:SF62">
    <property type="entry name" value="CYTOCHROME P450, FAMILY 81, SUBFAMILY D, POLYPEPTIDE 5"/>
    <property type="match status" value="1"/>
</dbReference>
<evidence type="ECO:0000256" key="11">
    <source>
        <dbReference type="SAM" id="Phobius"/>
    </source>
</evidence>
<comment type="caution">
    <text evidence="12">The sequence shown here is derived from an EMBL/GenBank/DDBJ whole genome shotgun (WGS) entry which is preliminary data.</text>
</comment>
<proteinExistence type="inferred from homology"/>
<evidence type="ECO:0000313" key="13">
    <source>
        <dbReference type="Proteomes" id="UP000593576"/>
    </source>
</evidence>
<keyword evidence="3" id="KW-0349">Heme</keyword>
<keyword evidence="8" id="KW-0408">Iron</keyword>
<evidence type="ECO:0000256" key="4">
    <source>
        <dbReference type="ARBA" id="ARBA00022692"/>
    </source>
</evidence>
<dbReference type="Pfam" id="PF00067">
    <property type="entry name" value="p450"/>
    <property type="match status" value="1"/>
</dbReference>
<dbReference type="Proteomes" id="UP000593576">
    <property type="component" value="Unassembled WGS sequence"/>
</dbReference>
<keyword evidence="13" id="KW-1185">Reference proteome</keyword>
<name>A0A7J9LM56_GOSSC</name>
<keyword evidence="4 11" id="KW-0812">Transmembrane</keyword>
<dbReference type="PRINTS" id="PR00463">
    <property type="entry name" value="EP450I"/>
</dbReference>
<protein>
    <recommendedName>
        <fullName evidence="14">Cytochrome P450</fullName>
    </recommendedName>
</protein>
<dbReference type="EMBL" id="JABFAF010000007">
    <property type="protein sequence ID" value="MBA0859915.1"/>
    <property type="molecule type" value="Genomic_DNA"/>
</dbReference>
<dbReference type="GO" id="GO:0020037">
    <property type="term" value="F:heme binding"/>
    <property type="evidence" value="ECO:0007669"/>
    <property type="project" value="InterPro"/>
</dbReference>